<accession>A0A1Y5RML6</accession>
<gene>
    <name evidence="3" type="ORF">OCH7691_00521</name>
</gene>
<evidence type="ECO:0000256" key="1">
    <source>
        <dbReference type="SAM" id="MobiDB-lite"/>
    </source>
</evidence>
<dbReference type="AlphaFoldDB" id="A0A1Y5RML6"/>
<dbReference type="InParanoid" id="A0A1Y5RML6"/>
<evidence type="ECO:0000313" key="4">
    <source>
        <dbReference type="Proteomes" id="UP000193200"/>
    </source>
</evidence>
<dbReference type="InterPro" id="IPR007313">
    <property type="entry name" value="FxsA"/>
</dbReference>
<dbReference type="PANTHER" id="PTHR35335">
    <property type="entry name" value="UPF0716 PROTEIN FXSA"/>
    <property type="match status" value="1"/>
</dbReference>
<protein>
    <submittedName>
        <fullName evidence="3">Phage T7 F exclusion suppressor FxsA</fullName>
    </submittedName>
</protein>
<dbReference type="RefSeq" id="WP_085881856.1">
    <property type="nucleotide sequence ID" value="NZ_FWFR01000001.1"/>
</dbReference>
<feature type="region of interest" description="Disordered" evidence="1">
    <location>
        <begin position="129"/>
        <end position="176"/>
    </location>
</feature>
<keyword evidence="2" id="KW-0812">Transmembrane</keyword>
<evidence type="ECO:0000313" key="3">
    <source>
        <dbReference type="EMBL" id="SLN21001.1"/>
    </source>
</evidence>
<keyword evidence="2" id="KW-0472">Membrane</keyword>
<dbReference type="EMBL" id="FWFR01000001">
    <property type="protein sequence ID" value="SLN21001.1"/>
    <property type="molecule type" value="Genomic_DNA"/>
</dbReference>
<reference evidence="3 4" key="1">
    <citation type="submission" date="2017-03" db="EMBL/GenBank/DDBJ databases">
        <authorList>
            <person name="Afonso C.L."/>
            <person name="Miller P.J."/>
            <person name="Scott M.A."/>
            <person name="Spackman E."/>
            <person name="Goraichik I."/>
            <person name="Dimitrov K.M."/>
            <person name="Suarez D.L."/>
            <person name="Swayne D.E."/>
        </authorList>
    </citation>
    <scope>NUCLEOTIDE SEQUENCE [LARGE SCALE GENOMIC DNA]</scope>
    <source>
        <strain evidence="3 4">CECT 7691</strain>
    </source>
</reference>
<dbReference type="OrthoDB" id="9792788at2"/>
<keyword evidence="2" id="KW-1133">Transmembrane helix</keyword>
<feature type="transmembrane region" description="Helical" evidence="2">
    <location>
        <begin position="29"/>
        <end position="47"/>
    </location>
</feature>
<feature type="compositionally biased region" description="Acidic residues" evidence="1">
    <location>
        <begin position="147"/>
        <end position="156"/>
    </location>
</feature>
<feature type="transmembrane region" description="Helical" evidence="2">
    <location>
        <begin position="72"/>
        <end position="91"/>
    </location>
</feature>
<dbReference type="PANTHER" id="PTHR35335:SF1">
    <property type="entry name" value="UPF0716 PROTEIN FXSA"/>
    <property type="match status" value="1"/>
</dbReference>
<proteinExistence type="predicted"/>
<dbReference type="GO" id="GO:0016020">
    <property type="term" value="C:membrane"/>
    <property type="evidence" value="ECO:0007669"/>
    <property type="project" value="InterPro"/>
</dbReference>
<name>A0A1Y5RML6_9PROT</name>
<keyword evidence="4" id="KW-1185">Reference proteome</keyword>
<feature type="compositionally biased region" description="Basic and acidic residues" evidence="1">
    <location>
        <begin position="161"/>
        <end position="170"/>
    </location>
</feature>
<evidence type="ECO:0000256" key="2">
    <source>
        <dbReference type="SAM" id="Phobius"/>
    </source>
</evidence>
<dbReference type="Proteomes" id="UP000193200">
    <property type="component" value="Unassembled WGS sequence"/>
</dbReference>
<dbReference type="Pfam" id="PF04186">
    <property type="entry name" value="FxsA"/>
    <property type="match status" value="1"/>
</dbReference>
<dbReference type="NCBIfam" id="NF008528">
    <property type="entry name" value="PRK11463.1-2"/>
    <property type="match status" value="1"/>
</dbReference>
<organism evidence="3 4">
    <name type="scientific">Oceanibacterium hippocampi</name>
    <dbReference type="NCBI Taxonomy" id="745714"/>
    <lineage>
        <taxon>Bacteria</taxon>
        <taxon>Pseudomonadati</taxon>
        <taxon>Pseudomonadota</taxon>
        <taxon>Alphaproteobacteria</taxon>
        <taxon>Sneathiellales</taxon>
        <taxon>Sneathiellaceae</taxon>
        <taxon>Oceanibacterium</taxon>
    </lineage>
</organism>
<sequence>MAPIILLAFVAVPLIEIAAFIQVGERIGLWPTLAIVIATAVVGTALLRHQGLATLGKAQAVIARGEMPVREVFDGLCLIFAGALLLTPGFVTDTLGLLLFVPGLRQAIGGFLMRRLMARGNVFVAGEFRPGGPQRPDGQRRPGVIDGEYDVVDETGPDGAGGKDDADERPTLPPRG</sequence>
<dbReference type="FunCoup" id="A0A1Y5RML6">
    <property type="interactions" value="97"/>
</dbReference>